<protein>
    <submittedName>
        <fullName evidence="1">Uncharacterized protein</fullName>
    </submittedName>
</protein>
<evidence type="ECO:0000313" key="2">
    <source>
        <dbReference type="Proteomes" id="UP000256862"/>
    </source>
</evidence>
<accession>A0A375FG58</accession>
<dbReference type="EMBL" id="OGUS01000004">
    <property type="protein sequence ID" value="SPC05147.1"/>
    <property type="molecule type" value="Genomic_DNA"/>
</dbReference>
<sequence>MRCPGRSTTWLAIPCGGCWISWVSLRNPPTSAGKACGHTCGQCVRNRTTSPWCTPDRAQFDVGSAPRERRSAVQDTMFQTQKDAVPKDGWQVADGDTRLWNRYMIRPGLGCPCNAFLHRLA</sequence>
<reference evidence="2" key="1">
    <citation type="submission" date="2018-01" db="EMBL/GenBank/DDBJ databases">
        <authorList>
            <person name="Gaut B.S."/>
            <person name="Morton B.R."/>
            <person name="Clegg M.T."/>
            <person name="Duvall M.R."/>
        </authorList>
    </citation>
    <scope>NUCLEOTIDE SEQUENCE [LARGE SCALE GENOMIC DNA]</scope>
</reference>
<dbReference type="AlphaFoldDB" id="A0A375FG58"/>
<proteinExistence type="predicted"/>
<name>A0A375FG58_9BURK</name>
<gene>
    <name evidence="1" type="ORF">CO2235_U1010101</name>
</gene>
<comment type="caution">
    <text evidence="1">The sequence shown here is derived from an EMBL/GenBank/DDBJ whole genome shotgun (WGS) entry which is preliminary data.</text>
</comment>
<evidence type="ECO:0000313" key="1">
    <source>
        <dbReference type="EMBL" id="SPC05147.1"/>
    </source>
</evidence>
<dbReference type="Proteomes" id="UP000256862">
    <property type="component" value="Unassembled WGS sequence"/>
</dbReference>
<organism evidence="1 2">
    <name type="scientific">Cupriavidus oxalaticus</name>
    <dbReference type="NCBI Taxonomy" id="96344"/>
    <lineage>
        <taxon>Bacteria</taxon>
        <taxon>Pseudomonadati</taxon>
        <taxon>Pseudomonadota</taxon>
        <taxon>Betaproteobacteria</taxon>
        <taxon>Burkholderiales</taxon>
        <taxon>Burkholderiaceae</taxon>
        <taxon>Cupriavidus</taxon>
    </lineage>
</organism>